<accession>A0A934RW72</accession>
<keyword evidence="2" id="KW-1003">Cell membrane</keyword>
<reference evidence="7" key="1">
    <citation type="submission" date="2021-01" db="EMBL/GenBank/DDBJ databases">
        <title>Modified the classification status of verrucomicrobia.</title>
        <authorList>
            <person name="Feng X."/>
        </authorList>
    </citation>
    <scope>NUCLEOTIDE SEQUENCE</scope>
    <source>
        <strain evidence="7">KCTC 13126</strain>
    </source>
</reference>
<keyword evidence="4 6" id="KW-1133">Transmembrane helix</keyword>
<evidence type="ECO:0000256" key="6">
    <source>
        <dbReference type="SAM" id="Phobius"/>
    </source>
</evidence>
<feature type="transmembrane region" description="Helical" evidence="6">
    <location>
        <begin position="255"/>
        <end position="278"/>
    </location>
</feature>
<evidence type="ECO:0000313" key="7">
    <source>
        <dbReference type="EMBL" id="MBK1876600.1"/>
    </source>
</evidence>
<evidence type="ECO:0000256" key="1">
    <source>
        <dbReference type="ARBA" id="ARBA00004651"/>
    </source>
</evidence>
<gene>
    <name evidence="7" type="ORF">JIN87_06955</name>
</gene>
<proteinExistence type="predicted"/>
<feature type="transmembrane region" description="Helical" evidence="6">
    <location>
        <begin position="133"/>
        <end position="153"/>
    </location>
</feature>
<feature type="transmembrane region" description="Helical" evidence="6">
    <location>
        <begin position="57"/>
        <end position="83"/>
    </location>
</feature>
<dbReference type="Pfam" id="PF03631">
    <property type="entry name" value="Virul_fac_BrkB"/>
    <property type="match status" value="1"/>
</dbReference>
<sequence length="484" mass="53293">MNSRIQEIVSNIRILLREMWRHHDGEISKRRVAAFATGRVIAITFSGLKENRILARAAALSFSSLLGLAPLIALMVMVSGFVLDQTEPGTAQETIEKIVTYIAPQVSLSEAGSDEGSLRKIIADSIEASQSGAIGIGGLLILAMIAIQLFTSIEDAFNDIWGVSKGRNLLTRVILCWTILTLGTAIMFAGLAFAVSELIKLNQQIAHLTEGIPGSETVNSWVSTYGAKLGSFLILSFLLAAFYRFIPNTQVDWKAAFIGGLFTMSCFTANNAFAFLYVERVAMQRTLYGSLSILPVLMIGLFSFWICLLLGGRLSFAVQNARFKSGKVAWDELSQASQESLSLLLFSQISRRFLDCAPPYSSSELARRNNLPRPLAEAALNRLAELELASALPAKEKDTANALRYQPARPLDKIPLLEFKQRFESFGETPDDDLFDSRDPLVHRYHQLIDQARAASFDNLTLAKALEALAEQDEAERSTTQQEG</sequence>
<comment type="caution">
    <text evidence="7">The sequence shown here is derived from an EMBL/GenBank/DDBJ whole genome shotgun (WGS) entry which is preliminary data.</text>
</comment>
<dbReference type="PANTHER" id="PTHR30213">
    <property type="entry name" value="INNER MEMBRANE PROTEIN YHJD"/>
    <property type="match status" value="1"/>
</dbReference>
<feature type="transmembrane region" description="Helical" evidence="6">
    <location>
        <begin position="290"/>
        <end position="312"/>
    </location>
</feature>
<dbReference type="GO" id="GO:0005886">
    <property type="term" value="C:plasma membrane"/>
    <property type="evidence" value="ECO:0007669"/>
    <property type="project" value="UniProtKB-SubCell"/>
</dbReference>
<dbReference type="PANTHER" id="PTHR30213:SF0">
    <property type="entry name" value="UPF0761 MEMBRANE PROTEIN YIHY"/>
    <property type="match status" value="1"/>
</dbReference>
<evidence type="ECO:0000256" key="5">
    <source>
        <dbReference type="ARBA" id="ARBA00023136"/>
    </source>
</evidence>
<evidence type="ECO:0000256" key="4">
    <source>
        <dbReference type="ARBA" id="ARBA00022989"/>
    </source>
</evidence>
<evidence type="ECO:0000256" key="3">
    <source>
        <dbReference type="ARBA" id="ARBA00022692"/>
    </source>
</evidence>
<keyword evidence="8" id="KW-1185">Reference proteome</keyword>
<organism evidence="7 8">
    <name type="scientific">Pelagicoccus mobilis</name>
    <dbReference type="NCBI Taxonomy" id="415221"/>
    <lineage>
        <taxon>Bacteria</taxon>
        <taxon>Pseudomonadati</taxon>
        <taxon>Verrucomicrobiota</taxon>
        <taxon>Opitutia</taxon>
        <taxon>Puniceicoccales</taxon>
        <taxon>Pelagicoccaceae</taxon>
        <taxon>Pelagicoccus</taxon>
    </lineage>
</organism>
<dbReference type="EMBL" id="JAENIL010000010">
    <property type="protein sequence ID" value="MBK1876600.1"/>
    <property type="molecule type" value="Genomic_DNA"/>
</dbReference>
<dbReference type="InterPro" id="IPR017039">
    <property type="entry name" value="Virul_fac_BrkB"/>
</dbReference>
<evidence type="ECO:0000256" key="2">
    <source>
        <dbReference type="ARBA" id="ARBA00022475"/>
    </source>
</evidence>
<dbReference type="NCBIfam" id="TIGR00765">
    <property type="entry name" value="yihY_not_rbn"/>
    <property type="match status" value="1"/>
</dbReference>
<keyword evidence="3 6" id="KW-0812">Transmembrane</keyword>
<keyword evidence="5 6" id="KW-0472">Membrane</keyword>
<protein>
    <submittedName>
        <fullName evidence="7">YihY/virulence factor BrkB family protein</fullName>
    </submittedName>
</protein>
<name>A0A934RW72_9BACT</name>
<comment type="subcellular location">
    <subcellularLocation>
        <location evidence="1">Cell membrane</location>
        <topology evidence="1">Multi-pass membrane protein</topology>
    </subcellularLocation>
</comment>
<dbReference type="Proteomes" id="UP000617628">
    <property type="component" value="Unassembled WGS sequence"/>
</dbReference>
<evidence type="ECO:0000313" key="8">
    <source>
        <dbReference type="Proteomes" id="UP000617628"/>
    </source>
</evidence>
<feature type="transmembrane region" description="Helical" evidence="6">
    <location>
        <begin position="225"/>
        <end position="243"/>
    </location>
</feature>
<dbReference type="AlphaFoldDB" id="A0A934RW72"/>
<dbReference type="RefSeq" id="WP_200354816.1">
    <property type="nucleotide sequence ID" value="NZ_JAENIL010000010.1"/>
</dbReference>
<feature type="transmembrane region" description="Helical" evidence="6">
    <location>
        <begin position="174"/>
        <end position="195"/>
    </location>
</feature>